<comment type="caution">
    <text evidence="2">The sequence shown here is derived from an EMBL/GenBank/DDBJ whole genome shotgun (WGS) entry which is preliminary data.</text>
</comment>
<name>A0A1J4NMG5_9ACTN</name>
<evidence type="ECO:0000313" key="2">
    <source>
        <dbReference type="EMBL" id="OIJ63338.1"/>
    </source>
</evidence>
<dbReference type="RefSeq" id="WP_046582326.1">
    <property type="nucleotide sequence ID" value="NZ_LAVA02000107.1"/>
</dbReference>
<dbReference type="Proteomes" id="UP000034196">
    <property type="component" value="Unassembled WGS sequence"/>
</dbReference>
<keyword evidence="1" id="KW-1133">Transmembrane helix</keyword>
<dbReference type="EMBL" id="LAVA02000107">
    <property type="protein sequence ID" value="OIJ63338.1"/>
    <property type="molecule type" value="Genomic_DNA"/>
</dbReference>
<proteinExistence type="predicted"/>
<protein>
    <recommendedName>
        <fullName evidence="4">PH domain-containing protein</fullName>
    </recommendedName>
</protein>
<sequence>MERSQGEAGSPERVRFRLTFLQNVVPILPSLIGFTLYSTAWWGDGASVPPYLVGMVFWAVLACLGLLVSRGFGVTLTPSEAVVHGLHRRTVRWADVQAVRIESFAGSRTVVLYEAGGRTTRLRAPISGFLNWDRRFEEKFHTIGRWWLEHRGPDWTYVPPAATWWNAPPPPDGNPFAPPV</sequence>
<feature type="transmembrane region" description="Helical" evidence="1">
    <location>
        <begin position="20"/>
        <end position="42"/>
    </location>
</feature>
<evidence type="ECO:0000313" key="3">
    <source>
        <dbReference type="Proteomes" id="UP000034196"/>
    </source>
</evidence>
<keyword evidence="1" id="KW-0472">Membrane</keyword>
<reference evidence="2" key="1">
    <citation type="submission" date="2016-10" db="EMBL/GenBank/DDBJ databases">
        <title>Genome sequence of Streptomyces mangrovisoli MUSC 149.</title>
        <authorList>
            <person name="Lee L.-H."/>
            <person name="Ser H.-L."/>
        </authorList>
    </citation>
    <scope>NUCLEOTIDE SEQUENCE [LARGE SCALE GENOMIC DNA]</scope>
    <source>
        <strain evidence="2">MUSC 149</strain>
    </source>
</reference>
<evidence type="ECO:0008006" key="4">
    <source>
        <dbReference type="Google" id="ProtNLM"/>
    </source>
</evidence>
<keyword evidence="1" id="KW-0812">Transmembrane</keyword>
<organism evidence="2 3">
    <name type="scientific">Streptomyces mangrovisoli</name>
    <dbReference type="NCBI Taxonomy" id="1428628"/>
    <lineage>
        <taxon>Bacteria</taxon>
        <taxon>Bacillati</taxon>
        <taxon>Actinomycetota</taxon>
        <taxon>Actinomycetes</taxon>
        <taxon>Kitasatosporales</taxon>
        <taxon>Streptomycetaceae</taxon>
        <taxon>Streptomyces</taxon>
    </lineage>
</organism>
<dbReference type="AlphaFoldDB" id="A0A1J4NMG5"/>
<dbReference type="OrthoDB" id="4223865at2"/>
<evidence type="ECO:0000256" key="1">
    <source>
        <dbReference type="SAM" id="Phobius"/>
    </source>
</evidence>
<gene>
    <name evidence="2" type="ORF">WN71_034845</name>
</gene>
<accession>A0A1J4NMG5</accession>
<keyword evidence="3" id="KW-1185">Reference proteome</keyword>
<feature type="transmembrane region" description="Helical" evidence="1">
    <location>
        <begin position="48"/>
        <end position="68"/>
    </location>
</feature>